<dbReference type="PANTHER" id="PTHR35695:SF1">
    <property type="entry name" value="GLYCEROL-3-PHOSPHATE ACYLTRANSFERASE, CHLOROPLASTIC"/>
    <property type="match status" value="1"/>
</dbReference>
<dbReference type="PIRSF" id="PIRSF000431">
    <property type="entry name" value="Glycerol-3-P_O-acyltransfrase"/>
    <property type="match status" value="1"/>
</dbReference>
<evidence type="ECO:0000256" key="2">
    <source>
        <dbReference type="SAM" id="SignalP"/>
    </source>
</evidence>
<evidence type="ECO:0000313" key="4">
    <source>
        <dbReference type="EMBL" id="SBT80713.1"/>
    </source>
</evidence>
<dbReference type="GO" id="GO:0006655">
    <property type="term" value="P:phosphatidylglycerol biosynthetic process"/>
    <property type="evidence" value="ECO:0007669"/>
    <property type="project" value="TreeGrafter"/>
</dbReference>
<dbReference type="Pfam" id="PF01553">
    <property type="entry name" value="Acyltransferase"/>
    <property type="match status" value="1"/>
</dbReference>
<dbReference type="PANTHER" id="PTHR35695">
    <property type="entry name" value="GLYCEROL-3-PHOSPHATE ACYLTRANSFERASE, CHLOROPLASTIC"/>
    <property type="match status" value="1"/>
</dbReference>
<dbReference type="EMBL" id="LT594502">
    <property type="protein sequence ID" value="SBT80713.1"/>
    <property type="molecule type" value="Genomic_DNA"/>
</dbReference>
<feature type="signal peptide" evidence="2">
    <location>
        <begin position="1"/>
        <end position="24"/>
    </location>
</feature>
<name>A0A1C3L2E9_PLAMA</name>
<feature type="chain" id="PRO_5008678311" evidence="2">
    <location>
        <begin position="25"/>
        <end position="411"/>
    </location>
</feature>
<evidence type="ECO:0000259" key="3">
    <source>
        <dbReference type="Pfam" id="PF01553"/>
    </source>
</evidence>
<feature type="domain" description="Phospholipid/glycerol acyltransferase" evidence="3">
    <location>
        <begin position="198"/>
        <end position="311"/>
    </location>
</feature>
<proteinExistence type="predicted"/>
<dbReference type="Gene3D" id="3.40.1130.10">
    <property type="entry name" value="Glycerol-3-phosphate (1)-acyltransferase"/>
    <property type="match status" value="1"/>
</dbReference>
<accession>A0A1C3L2E9</accession>
<dbReference type="AlphaFoldDB" id="A0A1C3L2E9"/>
<evidence type="ECO:0000313" key="5">
    <source>
        <dbReference type="Proteomes" id="UP000219799"/>
    </source>
</evidence>
<gene>
    <name evidence="4" type="primary">G3PAT</name>
    <name evidence="4" type="ORF">PMLGA01_140020700</name>
</gene>
<evidence type="ECO:0000256" key="1">
    <source>
        <dbReference type="PIRSR" id="PIRSR000431-2"/>
    </source>
</evidence>
<sequence>MKNFANSLLTALFLIIFEIIIVENLKYKPLNYIKNHSHYSYMIRGNTKSRHTNNNTYASSNITNYTDSNNNATNNKVSTLLLKQNSYQESYTRISIELELLKKENDDNIDHINTFTGFLKKYYEEIKKYKSCSPQTFLNMFLMYIDTFKKYRYYSFPNIHRYDENLYEWSLEFWSHLIDKKNSKFFGTPNINKAKKWIDEGHNVIIFSNHHIEADANIIKYYFHMNNAQNISRNIIFVGGHKIRADPLSRPFSVTANLLSIFSKKYIENPPHLREEKILFNHKSLNTLKNLLSEGKQIIWLTPSGGRDRKGPDGNINISPFDPKIIQSFHVIAKRSKVKTHFVGLALNTYNICPPPNTIDVDEIEKQRSCSYSPIGLNLGEDVFDVYPSMDEKEITSCLYNYVNQLYEQIR</sequence>
<keyword evidence="2" id="KW-0732">Signal</keyword>
<dbReference type="SUPFAM" id="SSF69593">
    <property type="entry name" value="Glycerol-3-phosphate (1)-acyltransferase"/>
    <property type="match status" value="1"/>
</dbReference>
<dbReference type="InterPro" id="IPR002123">
    <property type="entry name" value="Plipid/glycerol_acylTrfase"/>
</dbReference>
<organism evidence="4 5">
    <name type="scientific">Plasmodium malariae</name>
    <dbReference type="NCBI Taxonomy" id="5858"/>
    <lineage>
        <taxon>Eukaryota</taxon>
        <taxon>Sar</taxon>
        <taxon>Alveolata</taxon>
        <taxon>Apicomplexa</taxon>
        <taxon>Aconoidasida</taxon>
        <taxon>Haemosporida</taxon>
        <taxon>Plasmodiidae</taxon>
        <taxon>Plasmodium</taxon>
        <taxon>Plasmodium (Plasmodium)</taxon>
    </lineage>
</organism>
<dbReference type="InterPro" id="IPR016222">
    <property type="entry name" value="G3P_O-acylTrfase_chlp"/>
</dbReference>
<dbReference type="GO" id="GO:0004366">
    <property type="term" value="F:glycerol-3-phosphate O-acyltransferase activity"/>
    <property type="evidence" value="ECO:0007669"/>
    <property type="project" value="InterPro"/>
</dbReference>
<protein>
    <submittedName>
        <fullName evidence="4">Glycerol-3-phosphate 1-O-acyltransferase, putative</fullName>
    </submittedName>
</protein>
<keyword evidence="4" id="KW-0012">Acyltransferase</keyword>
<keyword evidence="4" id="KW-0808">Transferase</keyword>
<dbReference type="VEuPathDB" id="PlasmoDB:PmUG01_14034900"/>
<feature type="short sequence motif" description="HXXXXD motif" evidence="1">
    <location>
        <begin position="210"/>
        <end position="215"/>
    </location>
</feature>
<dbReference type="Proteomes" id="UP000219799">
    <property type="component" value="Chromosome 14"/>
</dbReference>
<reference evidence="4 5" key="1">
    <citation type="submission" date="2016-06" db="EMBL/GenBank/DDBJ databases">
        <authorList>
            <consortium name="Pathogen Informatics"/>
        </authorList>
    </citation>
    <scope>NUCLEOTIDE SEQUENCE [LARGE SCALE GENOMIC DNA]</scope>
    <source>
        <strain evidence="4">PmlGA01</strain>
    </source>
</reference>